<evidence type="ECO:0000313" key="2">
    <source>
        <dbReference type="Proteomes" id="UP000886998"/>
    </source>
</evidence>
<dbReference type="Proteomes" id="UP000886998">
    <property type="component" value="Unassembled WGS sequence"/>
</dbReference>
<gene>
    <name evidence="1" type="ORF">TNIN_356041</name>
</gene>
<reference evidence="1" key="1">
    <citation type="submission" date="2020-08" db="EMBL/GenBank/DDBJ databases">
        <title>Multicomponent nature underlies the extraordinary mechanical properties of spider dragline silk.</title>
        <authorList>
            <person name="Kono N."/>
            <person name="Nakamura H."/>
            <person name="Mori M."/>
            <person name="Yoshida Y."/>
            <person name="Ohtoshi R."/>
            <person name="Malay A.D."/>
            <person name="Moran D.A.P."/>
            <person name="Tomita M."/>
            <person name="Numata K."/>
            <person name="Arakawa K."/>
        </authorList>
    </citation>
    <scope>NUCLEOTIDE SEQUENCE</scope>
</reference>
<dbReference type="EMBL" id="BMAV01012974">
    <property type="protein sequence ID" value="GFY60081.1"/>
    <property type="molecule type" value="Genomic_DNA"/>
</dbReference>
<accession>A0A8X6XVF4</accession>
<proteinExistence type="predicted"/>
<evidence type="ECO:0000313" key="1">
    <source>
        <dbReference type="EMBL" id="GFY60081.1"/>
    </source>
</evidence>
<comment type="caution">
    <text evidence="1">The sequence shown here is derived from an EMBL/GenBank/DDBJ whole genome shotgun (WGS) entry which is preliminary data.</text>
</comment>
<protein>
    <submittedName>
        <fullName evidence="1">Uncharacterized protein</fullName>
    </submittedName>
</protein>
<dbReference type="OrthoDB" id="6470161at2759"/>
<dbReference type="AlphaFoldDB" id="A0A8X6XVF4"/>
<name>A0A8X6XVF4_9ARAC</name>
<organism evidence="1 2">
    <name type="scientific">Trichonephila inaurata madagascariensis</name>
    <dbReference type="NCBI Taxonomy" id="2747483"/>
    <lineage>
        <taxon>Eukaryota</taxon>
        <taxon>Metazoa</taxon>
        <taxon>Ecdysozoa</taxon>
        <taxon>Arthropoda</taxon>
        <taxon>Chelicerata</taxon>
        <taxon>Arachnida</taxon>
        <taxon>Araneae</taxon>
        <taxon>Araneomorphae</taxon>
        <taxon>Entelegynae</taxon>
        <taxon>Araneoidea</taxon>
        <taxon>Nephilidae</taxon>
        <taxon>Trichonephila</taxon>
        <taxon>Trichonephila inaurata</taxon>
    </lineage>
</organism>
<keyword evidence="2" id="KW-1185">Reference proteome</keyword>
<sequence length="102" mass="11307">MRNPNLCTRSLLASSHLYEANTVVSAFWDNPIQKFPLGKELDTPSIAEKMSSNICQLKDGEDESLTSALSWEILNLLLESFQNIFEPGGEATTMLDCDIAIL</sequence>